<evidence type="ECO:0000256" key="1">
    <source>
        <dbReference type="SAM" id="Phobius"/>
    </source>
</evidence>
<reference evidence="2 3" key="1">
    <citation type="submission" date="2020-04" db="EMBL/GenBank/DDBJ databases">
        <authorList>
            <person name="Laetsch R D."/>
            <person name="Stevens L."/>
            <person name="Kumar S."/>
            <person name="Blaxter L. M."/>
        </authorList>
    </citation>
    <scope>NUCLEOTIDE SEQUENCE [LARGE SCALE GENOMIC DNA]</scope>
</reference>
<dbReference type="OrthoDB" id="5830905at2759"/>
<keyword evidence="1" id="KW-0472">Membrane</keyword>
<accession>A0A8S1EBD4</accession>
<keyword evidence="3" id="KW-1185">Reference proteome</keyword>
<dbReference type="EMBL" id="CADEPM010000001">
    <property type="protein sequence ID" value="CAB3396971.1"/>
    <property type="molecule type" value="Genomic_DNA"/>
</dbReference>
<feature type="transmembrane region" description="Helical" evidence="1">
    <location>
        <begin position="87"/>
        <end position="111"/>
    </location>
</feature>
<gene>
    <name evidence="2" type="ORF">CBOVIS_LOCUS453</name>
</gene>
<name>A0A8S1EBD4_9PELO</name>
<dbReference type="Proteomes" id="UP000494206">
    <property type="component" value="Unassembled WGS sequence"/>
</dbReference>
<dbReference type="AlphaFoldDB" id="A0A8S1EBD4"/>
<keyword evidence="1" id="KW-1133">Transmembrane helix</keyword>
<evidence type="ECO:0000313" key="2">
    <source>
        <dbReference type="EMBL" id="CAB3396971.1"/>
    </source>
</evidence>
<sequence length="152" mass="17778">MSTRHQNFKWLDAKVSRSFIILLPFFLFFKATSSSSSSSSHVRLRRANVRRQRRTRDIRVARSTMLDVNNISQLSAGHLPSHEFSSFLIVLLVFIIFLLFFLTCFMFITFVRTRLKRRDTNLIARSETSETIIESTLINNNHLQSYNTIDSI</sequence>
<organism evidence="2 3">
    <name type="scientific">Caenorhabditis bovis</name>
    <dbReference type="NCBI Taxonomy" id="2654633"/>
    <lineage>
        <taxon>Eukaryota</taxon>
        <taxon>Metazoa</taxon>
        <taxon>Ecdysozoa</taxon>
        <taxon>Nematoda</taxon>
        <taxon>Chromadorea</taxon>
        <taxon>Rhabditida</taxon>
        <taxon>Rhabditina</taxon>
        <taxon>Rhabditomorpha</taxon>
        <taxon>Rhabditoidea</taxon>
        <taxon>Rhabditidae</taxon>
        <taxon>Peloderinae</taxon>
        <taxon>Caenorhabditis</taxon>
    </lineage>
</organism>
<protein>
    <submittedName>
        <fullName evidence="2">Uncharacterized protein</fullName>
    </submittedName>
</protein>
<proteinExistence type="predicted"/>
<evidence type="ECO:0000313" key="3">
    <source>
        <dbReference type="Proteomes" id="UP000494206"/>
    </source>
</evidence>
<keyword evidence="1" id="KW-0812">Transmembrane</keyword>
<comment type="caution">
    <text evidence="2">The sequence shown here is derived from an EMBL/GenBank/DDBJ whole genome shotgun (WGS) entry which is preliminary data.</text>
</comment>